<dbReference type="Gene3D" id="1.10.630.10">
    <property type="entry name" value="Cytochrome P450"/>
    <property type="match status" value="1"/>
</dbReference>
<evidence type="ECO:0000256" key="1">
    <source>
        <dbReference type="ARBA" id="ARBA00004660"/>
    </source>
</evidence>
<keyword evidence="5 9" id="KW-0560">Oxidoreductase</keyword>
<gene>
    <name evidence="11" type="ORF">HDA45_000644</name>
</gene>
<feature type="region of interest" description="Disordered" evidence="10">
    <location>
        <begin position="1"/>
        <end position="32"/>
    </location>
</feature>
<dbReference type="InterPro" id="IPR002397">
    <property type="entry name" value="Cyt_P450_B"/>
</dbReference>
<dbReference type="Proteomes" id="UP000580861">
    <property type="component" value="Unassembled WGS sequence"/>
</dbReference>
<evidence type="ECO:0000256" key="2">
    <source>
        <dbReference type="ARBA" id="ARBA00010617"/>
    </source>
</evidence>
<evidence type="ECO:0000256" key="6">
    <source>
        <dbReference type="ARBA" id="ARBA00023004"/>
    </source>
</evidence>
<evidence type="ECO:0000256" key="3">
    <source>
        <dbReference type="ARBA" id="ARBA00022617"/>
    </source>
</evidence>
<dbReference type="GO" id="GO:0016705">
    <property type="term" value="F:oxidoreductase activity, acting on paired donors, with incorporation or reduction of molecular oxygen"/>
    <property type="evidence" value="ECO:0007669"/>
    <property type="project" value="InterPro"/>
</dbReference>
<evidence type="ECO:0000256" key="7">
    <source>
        <dbReference type="ARBA" id="ARBA00023033"/>
    </source>
</evidence>
<reference evidence="11 12" key="1">
    <citation type="submission" date="2020-08" db="EMBL/GenBank/DDBJ databases">
        <title>Sequencing the genomes of 1000 actinobacteria strains.</title>
        <authorList>
            <person name="Klenk H.-P."/>
        </authorList>
    </citation>
    <scope>NUCLEOTIDE SEQUENCE [LARGE SCALE GENOMIC DNA]</scope>
    <source>
        <strain evidence="11 12">DSM 45272</strain>
    </source>
</reference>
<keyword evidence="7 9" id="KW-0503">Monooxygenase</keyword>
<dbReference type="PANTHER" id="PTHR46696:SF1">
    <property type="entry name" value="CYTOCHROME P450 YJIB-RELATED"/>
    <property type="match status" value="1"/>
</dbReference>
<dbReference type="InterPro" id="IPR036396">
    <property type="entry name" value="Cyt_P450_sf"/>
</dbReference>
<dbReference type="InterPro" id="IPR001128">
    <property type="entry name" value="Cyt_P450"/>
</dbReference>
<sequence length="405" mass="44650">MPGENAAAQSFPMARAARCPLAPPPELTRRAETDPVSRVRLWDGSTPWLITRHEDVRAVLADPRVSVDATRPAFPHTNAVSKARDTHMKTLMQMDAPEHTAQRRLLTPEFTIKKMAALRPRIHRIVDDLIDTMLDGPKPVDLVQAFALPVPSQVICELLGVPYSDRAFFQGVARTLVMDELDPGQAMAASEALNTYLEDLVAKKNAEPGEDLLSTLTVEQFRTGAMTPREIATLGQLLLVAGHDTTAAMITLGTIALLTHPDQLQAIRDADNPAVAADAVEELLRYLSITHTEARRVAREDLMVGGRLIRAGDGIIAVKSTANRDHTVFPDPGRLDIHRKSRHHLAFGYGKHLCLGAALAREELQVVYSTLFRRVPTLKLATSPDELAFDENAVFYTVRELPVTW</sequence>
<dbReference type="RefSeq" id="WP_184891804.1">
    <property type="nucleotide sequence ID" value="NZ_JACHMX010000001.1"/>
</dbReference>
<evidence type="ECO:0000256" key="10">
    <source>
        <dbReference type="SAM" id="MobiDB-lite"/>
    </source>
</evidence>
<dbReference type="AlphaFoldDB" id="A0A841AU93"/>
<evidence type="ECO:0000313" key="12">
    <source>
        <dbReference type="Proteomes" id="UP000580861"/>
    </source>
</evidence>
<keyword evidence="6 9" id="KW-0408">Iron</keyword>
<proteinExistence type="inferred from homology"/>
<dbReference type="PRINTS" id="PR00359">
    <property type="entry name" value="BP450"/>
</dbReference>
<name>A0A841AU93_9PSEU</name>
<dbReference type="SUPFAM" id="SSF48264">
    <property type="entry name" value="Cytochrome P450"/>
    <property type="match status" value="1"/>
</dbReference>
<evidence type="ECO:0000256" key="5">
    <source>
        <dbReference type="ARBA" id="ARBA00023002"/>
    </source>
</evidence>
<evidence type="ECO:0000256" key="9">
    <source>
        <dbReference type="RuleBase" id="RU000461"/>
    </source>
</evidence>
<evidence type="ECO:0000313" key="11">
    <source>
        <dbReference type="EMBL" id="MBB5850557.1"/>
    </source>
</evidence>
<evidence type="ECO:0000256" key="4">
    <source>
        <dbReference type="ARBA" id="ARBA00022723"/>
    </source>
</evidence>
<dbReference type="GO" id="GO:0020037">
    <property type="term" value="F:heme binding"/>
    <property type="evidence" value="ECO:0007669"/>
    <property type="project" value="InterPro"/>
</dbReference>
<dbReference type="PRINTS" id="PR00385">
    <property type="entry name" value="P450"/>
</dbReference>
<accession>A0A841AU93</accession>
<comment type="pathway">
    <text evidence="1">Antibiotic biosynthesis; vancomycin biosynthesis.</text>
</comment>
<comment type="function">
    <text evidence="8">Involved in the coupling of aromatic side chains of the heptapeptide of vancomycin.</text>
</comment>
<dbReference type="Pfam" id="PF00067">
    <property type="entry name" value="p450"/>
    <property type="match status" value="1"/>
</dbReference>
<keyword evidence="12" id="KW-1185">Reference proteome</keyword>
<organism evidence="11 12">
    <name type="scientific">Amycolatopsis umgeniensis</name>
    <dbReference type="NCBI Taxonomy" id="336628"/>
    <lineage>
        <taxon>Bacteria</taxon>
        <taxon>Bacillati</taxon>
        <taxon>Actinomycetota</taxon>
        <taxon>Actinomycetes</taxon>
        <taxon>Pseudonocardiales</taxon>
        <taxon>Pseudonocardiaceae</taxon>
        <taxon>Amycolatopsis</taxon>
    </lineage>
</organism>
<protein>
    <submittedName>
        <fullName evidence="11">Cytochrome P450</fullName>
    </submittedName>
</protein>
<comment type="similarity">
    <text evidence="2 9">Belongs to the cytochrome P450 family.</text>
</comment>
<evidence type="ECO:0000256" key="8">
    <source>
        <dbReference type="ARBA" id="ARBA00055433"/>
    </source>
</evidence>
<keyword evidence="3 9" id="KW-0349">Heme</keyword>
<dbReference type="CDD" id="cd11030">
    <property type="entry name" value="CYP105-like"/>
    <property type="match status" value="1"/>
</dbReference>
<dbReference type="GO" id="GO:0004497">
    <property type="term" value="F:monooxygenase activity"/>
    <property type="evidence" value="ECO:0007669"/>
    <property type="project" value="UniProtKB-KW"/>
</dbReference>
<dbReference type="FunFam" id="1.10.630.10:FF:000018">
    <property type="entry name" value="Cytochrome P450 monooxygenase"/>
    <property type="match status" value="1"/>
</dbReference>
<comment type="caution">
    <text evidence="11">The sequence shown here is derived from an EMBL/GenBank/DDBJ whole genome shotgun (WGS) entry which is preliminary data.</text>
</comment>
<dbReference type="PANTHER" id="PTHR46696">
    <property type="entry name" value="P450, PUTATIVE (EUROFUNG)-RELATED"/>
    <property type="match status" value="1"/>
</dbReference>
<dbReference type="PROSITE" id="PS00086">
    <property type="entry name" value="CYTOCHROME_P450"/>
    <property type="match status" value="1"/>
</dbReference>
<dbReference type="InterPro" id="IPR017972">
    <property type="entry name" value="Cyt_P450_CS"/>
</dbReference>
<keyword evidence="4 9" id="KW-0479">Metal-binding</keyword>
<dbReference type="EMBL" id="JACHMX010000001">
    <property type="protein sequence ID" value="MBB5850557.1"/>
    <property type="molecule type" value="Genomic_DNA"/>
</dbReference>
<dbReference type="GO" id="GO:0005506">
    <property type="term" value="F:iron ion binding"/>
    <property type="evidence" value="ECO:0007669"/>
    <property type="project" value="InterPro"/>
</dbReference>